<keyword evidence="1" id="KW-0472">Membrane</keyword>
<gene>
    <name evidence="2" type="ORF">E2493_06310</name>
</gene>
<organism evidence="2 3">
    <name type="scientific">Sphingomonas parva</name>
    <dbReference type="NCBI Taxonomy" id="2555898"/>
    <lineage>
        <taxon>Bacteria</taxon>
        <taxon>Pseudomonadati</taxon>
        <taxon>Pseudomonadota</taxon>
        <taxon>Alphaproteobacteria</taxon>
        <taxon>Sphingomonadales</taxon>
        <taxon>Sphingomonadaceae</taxon>
        <taxon>Sphingomonas</taxon>
    </lineage>
</organism>
<evidence type="ECO:0000256" key="1">
    <source>
        <dbReference type="SAM" id="Phobius"/>
    </source>
</evidence>
<reference evidence="2 3" key="1">
    <citation type="submission" date="2019-03" db="EMBL/GenBank/DDBJ databases">
        <title>Genome sequence of Sphingomonas sp. 17J27-24.</title>
        <authorList>
            <person name="Kim M."/>
            <person name="Maeng S."/>
            <person name="Sathiyaraj S."/>
        </authorList>
    </citation>
    <scope>NUCLEOTIDE SEQUENCE [LARGE SCALE GENOMIC DNA]</scope>
    <source>
        <strain evidence="2 3">17J27-24</strain>
    </source>
</reference>
<feature type="transmembrane region" description="Helical" evidence="1">
    <location>
        <begin position="51"/>
        <end position="73"/>
    </location>
</feature>
<name>A0A4Y8ZVI1_9SPHN</name>
<keyword evidence="3" id="KW-1185">Reference proteome</keyword>
<keyword evidence="1" id="KW-0812">Transmembrane</keyword>
<dbReference type="EMBL" id="SPDV01000009">
    <property type="protein sequence ID" value="TFI59135.1"/>
    <property type="molecule type" value="Genomic_DNA"/>
</dbReference>
<evidence type="ECO:0000313" key="2">
    <source>
        <dbReference type="EMBL" id="TFI59135.1"/>
    </source>
</evidence>
<comment type="caution">
    <text evidence="2">The sequence shown here is derived from an EMBL/GenBank/DDBJ whole genome shotgun (WGS) entry which is preliminary data.</text>
</comment>
<dbReference type="RefSeq" id="WP_135084864.1">
    <property type="nucleotide sequence ID" value="NZ_SPDV01000009.1"/>
</dbReference>
<sequence>MDDGHFSGRVDRLERDVGELRADFASVKATLASFGGVLGEIKATLSSARPAWYVVVPMLLAAVLAIASAVLAFGSLRADQVRADALAAVRERQLEALAGRLDRIEQRQWAAAPEREPGR</sequence>
<protein>
    <submittedName>
        <fullName evidence="2">Uncharacterized protein</fullName>
    </submittedName>
</protein>
<accession>A0A4Y8ZVI1</accession>
<dbReference type="AlphaFoldDB" id="A0A4Y8ZVI1"/>
<keyword evidence="1" id="KW-1133">Transmembrane helix</keyword>
<evidence type="ECO:0000313" key="3">
    <source>
        <dbReference type="Proteomes" id="UP000298213"/>
    </source>
</evidence>
<proteinExistence type="predicted"/>
<dbReference type="Proteomes" id="UP000298213">
    <property type="component" value="Unassembled WGS sequence"/>
</dbReference>